<protein>
    <recommendedName>
        <fullName evidence="1">YopX protein domain-containing protein</fullName>
    </recommendedName>
</protein>
<evidence type="ECO:0000313" key="2">
    <source>
        <dbReference type="EMBL" id="HIU92406.1"/>
    </source>
</evidence>
<dbReference type="InterPro" id="IPR023385">
    <property type="entry name" value="YopX-like_C"/>
</dbReference>
<reference evidence="2" key="2">
    <citation type="journal article" date="2021" name="PeerJ">
        <title>Extensive microbial diversity within the chicken gut microbiome revealed by metagenomics and culture.</title>
        <authorList>
            <person name="Gilroy R."/>
            <person name="Ravi A."/>
            <person name="Getino M."/>
            <person name="Pursley I."/>
            <person name="Horton D.L."/>
            <person name="Alikhan N.F."/>
            <person name="Baker D."/>
            <person name="Gharbi K."/>
            <person name="Hall N."/>
            <person name="Watson M."/>
            <person name="Adriaenssens E.M."/>
            <person name="Foster-Nyarko E."/>
            <person name="Jarju S."/>
            <person name="Secka A."/>
            <person name="Antonio M."/>
            <person name="Oren A."/>
            <person name="Chaudhuri R.R."/>
            <person name="La Ragione R."/>
            <person name="Hildebrand F."/>
            <person name="Pallen M.J."/>
        </authorList>
    </citation>
    <scope>NUCLEOTIDE SEQUENCE</scope>
    <source>
        <strain evidence="2">CHK154-7741</strain>
    </source>
</reference>
<dbReference type="SUPFAM" id="SSF159006">
    <property type="entry name" value="YopX-like"/>
    <property type="match status" value="1"/>
</dbReference>
<proteinExistence type="predicted"/>
<comment type="caution">
    <text evidence="2">The sequence shown here is derived from an EMBL/GenBank/DDBJ whole genome shotgun (WGS) entry which is preliminary data.</text>
</comment>
<evidence type="ECO:0000259" key="1">
    <source>
        <dbReference type="Pfam" id="PF09643"/>
    </source>
</evidence>
<organism evidence="2 3">
    <name type="scientific">Candidatus Limenecus avicola</name>
    <dbReference type="NCBI Taxonomy" id="2840847"/>
    <lineage>
        <taxon>Bacteria</taxon>
        <taxon>Bacillati</taxon>
        <taxon>Bacillota</taxon>
        <taxon>Clostridia</taxon>
        <taxon>Eubacteriales</taxon>
        <taxon>Clostridiaceae</taxon>
        <taxon>Clostridiaceae incertae sedis</taxon>
        <taxon>Candidatus Limenecus</taxon>
    </lineage>
</organism>
<feature type="domain" description="YopX protein" evidence="1">
    <location>
        <begin position="6"/>
        <end position="130"/>
    </location>
</feature>
<dbReference type="Proteomes" id="UP000886748">
    <property type="component" value="Unassembled WGS sequence"/>
</dbReference>
<dbReference type="InterPro" id="IPR019096">
    <property type="entry name" value="YopX_protein"/>
</dbReference>
<dbReference type="EMBL" id="DVOD01000033">
    <property type="protein sequence ID" value="HIU92406.1"/>
    <property type="molecule type" value="Genomic_DNA"/>
</dbReference>
<sequence>MNKILKYRACEINKNKTTLEFEIDLKKLISVITLNHNDAEREVLNNLNKFEHMEFLGLRDKNGQIIYFGDILTDEFNNLLTPVCEISHGEHILFFKPIKFLNKKIGIGCKSTYSNTLEVIGNIYKNSQLFSGLKAKNILTKLIRTSKNSEILTTTLKIELNHII</sequence>
<reference evidence="2" key="1">
    <citation type="submission" date="2020-10" db="EMBL/GenBank/DDBJ databases">
        <authorList>
            <person name="Gilroy R."/>
        </authorList>
    </citation>
    <scope>NUCLEOTIDE SEQUENCE</scope>
    <source>
        <strain evidence="2">CHK154-7741</strain>
    </source>
</reference>
<dbReference type="AlphaFoldDB" id="A0A9D1MZZ9"/>
<accession>A0A9D1MZZ9</accession>
<dbReference type="Gene3D" id="2.30.30.290">
    <property type="entry name" value="YopX-like domains"/>
    <property type="match status" value="1"/>
</dbReference>
<name>A0A9D1MZZ9_9CLOT</name>
<dbReference type="Pfam" id="PF09643">
    <property type="entry name" value="YopX"/>
    <property type="match status" value="1"/>
</dbReference>
<evidence type="ECO:0000313" key="3">
    <source>
        <dbReference type="Proteomes" id="UP000886748"/>
    </source>
</evidence>
<gene>
    <name evidence="2" type="ORF">IAD26_04650</name>
</gene>